<evidence type="ECO:0000313" key="7">
    <source>
        <dbReference type="Proteomes" id="UP000603434"/>
    </source>
</evidence>
<protein>
    <submittedName>
        <fullName evidence="6">GNAT family N-acetyltransferase</fullName>
    </submittedName>
</protein>
<evidence type="ECO:0000256" key="3">
    <source>
        <dbReference type="PROSITE-ProRule" id="PRU00409"/>
    </source>
</evidence>
<dbReference type="PROSITE" id="PS50975">
    <property type="entry name" value="ATP_GRASP"/>
    <property type="match status" value="1"/>
</dbReference>
<dbReference type="GO" id="GO:0008716">
    <property type="term" value="F:D-alanine-D-alanine ligase activity"/>
    <property type="evidence" value="ECO:0007669"/>
    <property type="project" value="InterPro"/>
</dbReference>
<proteinExistence type="inferred from homology"/>
<dbReference type="GO" id="GO:0046872">
    <property type="term" value="F:metal ion binding"/>
    <property type="evidence" value="ECO:0007669"/>
    <property type="project" value="InterPro"/>
</dbReference>
<comment type="caution">
    <text evidence="6">The sequence shown here is derived from an EMBL/GenBank/DDBJ whole genome shotgun (WGS) entry which is preliminary data.</text>
</comment>
<dbReference type="Pfam" id="PF07478">
    <property type="entry name" value="Dala_Dala_lig_C"/>
    <property type="match status" value="1"/>
</dbReference>
<dbReference type="Gene3D" id="3.30.470.20">
    <property type="entry name" value="ATP-grasp fold, B domain"/>
    <property type="match status" value="1"/>
</dbReference>
<dbReference type="Proteomes" id="UP000603434">
    <property type="component" value="Unassembled WGS sequence"/>
</dbReference>
<reference evidence="6 7" key="1">
    <citation type="submission" date="2020-08" db="EMBL/GenBank/DDBJ databases">
        <title>Bridging the membrane lipid divide: bacteria of the FCB group superphylum have the potential to synthesize archaeal ether lipids.</title>
        <authorList>
            <person name="Villanueva L."/>
            <person name="Von Meijenfeldt F.A.B."/>
            <person name="Westbye A.B."/>
            <person name="Yadav S."/>
            <person name="Hopmans E.C."/>
            <person name="Dutilh B.E."/>
            <person name="Sinninghe Damste J.S."/>
        </authorList>
    </citation>
    <scope>NUCLEOTIDE SEQUENCE [LARGE SCALE GENOMIC DNA]</scope>
    <source>
        <strain evidence="6">NIOZ-UU30</strain>
    </source>
</reference>
<evidence type="ECO:0000256" key="1">
    <source>
        <dbReference type="ARBA" id="ARBA00010871"/>
    </source>
</evidence>
<dbReference type="AlphaFoldDB" id="A0A8J6TNF3"/>
<keyword evidence="3" id="KW-0547">Nucleotide-binding</keyword>
<dbReference type="InterPro" id="IPR000182">
    <property type="entry name" value="GNAT_dom"/>
</dbReference>
<dbReference type="PROSITE" id="PS51186">
    <property type="entry name" value="GNAT"/>
    <property type="match status" value="1"/>
</dbReference>
<name>A0A8J6TNF3_9BACT</name>
<dbReference type="InterPro" id="IPR011761">
    <property type="entry name" value="ATP-grasp"/>
</dbReference>
<keyword evidence="3" id="KW-0067">ATP-binding</keyword>
<organism evidence="6 7">
    <name type="scientific">Candidatus Desulfatibia profunda</name>
    <dbReference type="NCBI Taxonomy" id="2841695"/>
    <lineage>
        <taxon>Bacteria</taxon>
        <taxon>Pseudomonadati</taxon>
        <taxon>Thermodesulfobacteriota</taxon>
        <taxon>Desulfobacteria</taxon>
        <taxon>Desulfobacterales</taxon>
        <taxon>Desulfobacterales incertae sedis</taxon>
        <taxon>Candidatus Desulfatibia</taxon>
    </lineage>
</organism>
<dbReference type="PANTHER" id="PTHR23132:SF23">
    <property type="entry name" value="D-ALANINE--D-ALANINE LIGASE B"/>
    <property type="match status" value="1"/>
</dbReference>
<accession>A0A8J6TNF3</accession>
<dbReference type="SUPFAM" id="SSF56059">
    <property type="entry name" value="Glutathione synthetase ATP-binding domain-like"/>
    <property type="match status" value="1"/>
</dbReference>
<dbReference type="InterPro" id="IPR016181">
    <property type="entry name" value="Acyl_CoA_acyltransferase"/>
</dbReference>
<comment type="similarity">
    <text evidence="1">Belongs to the D-alanine--D-alanine ligase family.</text>
</comment>
<dbReference type="GO" id="GO:0005524">
    <property type="term" value="F:ATP binding"/>
    <property type="evidence" value="ECO:0007669"/>
    <property type="project" value="UniProtKB-UniRule"/>
</dbReference>
<evidence type="ECO:0000256" key="2">
    <source>
        <dbReference type="ARBA" id="ARBA00022598"/>
    </source>
</evidence>
<evidence type="ECO:0000259" key="5">
    <source>
        <dbReference type="PROSITE" id="PS51186"/>
    </source>
</evidence>
<dbReference type="GO" id="GO:0016747">
    <property type="term" value="F:acyltransferase activity, transferring groups other than amino-acyl groups"/>
    <property type="evidence" value="ECO:0007669"/>
    <property type="project" value="InterPro"/>
</dbReference>
<dbReference type="EMBL" id="JACNJH010000207">
    <property type="protein sequence ID" value="MBC8362648.1"/>
    <property type="molecule type" value="Genomic_DNA"/>
</dbReference>
<dbReference type="SUPFAM" id="SSF55729">
    <property type="entry name" value="Acyl-CoA N-acyltransferases (Nat)"/>
    <property type="match status" value="1"/>
</dbReference>
<sequence length="524" mass="58546">MRVAILLNAVTDKSTPDEQDVIVQAESVSAALLQLGHTPELLSCDLDLASLRQRLENIQPDVVFNLVESLEGKGKLIHLVPSLLDVMGIPYTGSASESIYLSSHKVMAKEKMLSSNLPTPDWIGPYPSEHTSHCGLKSTSKRSKETIWIIKSVWEHASIGLDDNALITVENDNALTDHIKERYFHFGGACFAEQYIEGREFNLSLLAGPDGPEVLPPAEILFEGYPENKPRIVGYSAKWDDRSFDYHHTPRRFDFPHGDGPLLAKLEDMALRCWRLFGLGGYARVDFRVDNDKNPWILEVNTNPCLSPDAGFAAALNRLGMSIIHAVRRILDDAFRNRTKDSAGAVRPQSFDSVILTSEKESTTSGVFFRYAVTPEDTQNVRQLTSATGFFSEPEVEVAVELVEERLAKGTASGYYFVFVDRENRLAGYACYGPIPCTVSGYDLYWIAVHPEFQKKGLGRTIFNETERLIREAGGTRIYADTSQKPQYDDTRAFYDRCGFDIAAVLEDFFDRGDGKVIYAKSIA</sequence>
<dbReference type="Pfam" id="PF00583">
    <property type="entry name" value="Acetyltransf_1"/>
    <property type="match status" value="1"/>
</dbReference>
<evidence type="ECO:0000313" key="6">
    <source>
        <dbReference type="EMBL" id="MBC8362648.1"/>
    </source>
</evidence>
<dbReference type="PANTHER" id="PTHR23132">
    <property type="entry name" value="D-ALANINE--D-ALANINE LIGASE"/>
    <property type="match status" value="1"/>
</dbReference>
<dbReference type="InterPro" id="IPR013815">
    <property type="entry name" value="ATP_grasp_subdomain_1"/>
</dbReference>
<evidence type="ECO:0000259" key="4">
    <source>
        <dbReference type="PROSITE" id="PS50975"/>
    </source>
</evidence>
<gene>
    <name evidence="6" type="ORF">H8E23_14780</name>
</gene>
<dbReference type="Gene3D" id="3.40.630.30">
    <property type="match status" value="1"/>
</dbReference>
<feature type="domain" description="ATP-grasp" evidence="4">
    <location>
        <begin position="109"/>
        <end position="332"/>
    </location>
</feature>
<dbReference type="CDD" id="cd04301">
    <property type="entry name" value="NAT_SF"/>
    <property type="match status" value="1"/>
</dbReference>
<dbReference type="InterPro" id="IPR011095">
    <property type="entry name" value="Dala_Dala_lig_C"/>
</dbReference>
<keyword evidence="2" id="KW-0436">Ligase</keyword>
<dbReference type="Gene3D" id="3.30.1490.20">
    <property type="entry name" value="ATP-grasp fold, A domain"/>
    <property type="match status" value="1"/>
</dbReference>
<feature type="domain" description="N-acetyltransferase" evidence="5">
    <location>
        <begin position="367"/>
        <end position="524"/>
    </location>
</feature>